<feature type="region of interest" description="Disordered" evidence="1">
    <location>
        <begin position="71"/>
        <end position="155"/>
    </location>
</feature>
<evidence type="ECO:0000313" key="3">
    <source>
        <dbReference type="Proteomes" id="UP000067689"/>
    </source>
</evidence>
<organism evidence="2 3">
    <name type="scientific">Aeromicrobium erythreum</name>
    <dbReference type="NCBI Taxonomy" id="2041"/>
    <lineage>
        <taxon>Bacteria</taxon>
        <taxon>Bacillati</taxon>
        <taxon>Actinomycetota</taxon>
        <taxon>Actinomycetes</taxon>
        <taxon>Propionibacteriales</taxon>
        <taxon>Nocardioidaceae</taxon>
        <taxon>Aeromicrobium</taxon>
    </lineage>
</organism>
<protein>
    <submittedName>
        <fullName evidence="2">Uncharacterized protein</fullName>
    </submittedName>
</protein>
<gene>
    <name evidence="2" type="ORF">AERYTH_03020</name>
</gene>
<evidence type="ECO:0000313" key="2">
    <source>
        <dbReference type="EMBL" id="ALX03744.1"/>
    </source>
</evidence>
<name>A0A0U4ATH8_9ACTN</name>
<dbReference type="PATRIC" id="fig|2041.4.peg.633"/>
<feature type="compositionally biased region" description="Low complexity" evidence="1">
    <location>
        <begin position="128"/>
        <end position="155"/>
    </location>
</feature>
<keyword evidence="3" id="KW-1185">Reference proteome</keyword>
<reference evidence="2 3" key="1">
    <citation type="journal article" date="1991" name="Int. J. Syst. Bacteriol.">
        <title>Description of the erythromycin-producing bacterium Arthrobacter sp. strain NRRL B-3381 as Aeromicrobium erythreum gen. nov., sp. nov.</title>
        <authorList>
            <person name="Miller E.S."/>
            <person name="Woese C.R."/>
            <person name="Brenner S."/>
        </authorList>
    </citation>
    <scope>NUCLEOTIDE SEQUENCE [LARGE SCALE GENOMIC DNA]</scope>
    <source>
        <strain evidence="2 3">AR18</strain>
    </source>
</reference>
<dbReference type="STRING" id="2041.AERYTH_03020"/>
<accession>A0A0U4ATH8</accession>
<proteinExistence type="predicted"/>
<dbReference type="Proteomes" id="UP000067689">
    <property type="component" value="Chromosome"/>
</dbReference>
<dbReference type="EMBL" id="CP011502">
    <property type="protein sequence ID" value="ALX03744.1"/>
    <property type="molecule type" value="Genomic_DNA"/>
</dbReference>
<dbReference type="AlphaFoldDB" id="A0A0U4ATH8"/>
<evidence type="ECO:0000256" key="1">
    <source>
        <dbReference type="SAM" id="MobiDB-lite"/>
    </source>
</evidence>
<sequence>MPEDQSARQAVRVELLISTTAKKGCTLDPGDTDLIAVIKSGDTAVWDSTVCKTALLDEPVALSPGWATAASARWSGRGSGPACSPREGWASPGTYTLRIGTLGGEPGATTFKLIQPKPKPKPSPSPTPSASASVKPSVKPSASASPTPSASPSRD</sequence>
<dbReference type="KEGG" id="aer:AERYTH_03020"/>